<evidence type="ECO:0000313" key="3">
    <source>
        <dbReference type="EMBL" id="PIS21136.1"/>
    </source>
</evidence>
<dbReference type="InterPro" id="IPR041682">
    <property type="entry name" value="AAA_14"/>
</dbReference>
<organism evidence="3 4">
    <name type="scientific">candidate division WWE3 bacterium CG08_land_8_20_14_0_20_43_13</name>
    <dbReference type="NCBI Taxonomy" id="1975087"/>
    <lineage>
        <taxon>Bacteria</taxon>
        <taxon>Katanobacteria</taxon>
    </lineage>
</organism>
<dbReference type="Pfam" id="PF13635">
    <property type="entry name" value="DUF4143"/>
    <property type="match status" value="1"/>
</dbReference>
<dbReference type="Gene3D" id="3.40.50.300">
    <property type="entry name" value="P-loop containing nucleotide triphosphate hydrolases"/>
    <property type="match status" value="2"/>
</dbReference>
<dbReference type="Pfam" id="PF13173">
    <property type="entry name" value="AAA_14"/>
    <property type="match status" value="1"/>
</dbReference>
<dbReference type="GO" id="GO:0003677">
    <property type="term" value="F:DNA binding"/>
    <property type="evidence" value="ECO:0007669"/>
    <property type="project" value="UniProtKB-KW"/>
</dbReference>
<feature type="domain" description="AAA+ ATPase" evidence="2">
    <location>
        <begin position="18"/>
        <end position="138"/>
    </location>
</feature>
<evidence type="ECO:0000256" key="1">
    <source>
        <dbReference type="ARBA" id="ARBA00023125"/>
    </source>
</evidence>
<gene>
    <name evidence="3" type="ORF">COT52_00180</name>
</gene>
<evidence type="ECO:0000259" key="2">
    <source>
        <dbReference type="SMART" id="SM00382"/>
    </source>
</evidence>
<dbReference type="InterPro" id="IPR025420">
    <property type="entry name" value="DUF4143"/>
</dbReference>
<name>A0A2H0X889_UNCKA</name>
<dbReference type="Proteomes" id="UP000231414">
    <property type="component" value="Unassembled WGS sequence"/>
</dbReference>
<keyword evidence="1" id="KW-0238">DNA-binding</keyword>
<reference evidence="4" key="1">
    <citation type="submission" date="2017-09" db="EMBL/GenBank/DDBJ databases">
        <title>Depth-based differentiation of microbial function through sediment-hosted aquifers and enrichment of novel symbionts in the deep terrestrial subsurface.</title>
        <authorList>
            <person name="Probst A.J."/>
            <person name="Ladd B."/>
            <person name="Jarett J.K."/>
            <person name="Geller-Mcgrath D.E."/>
            <person name="Sieber C.M.K."/>
            <person name="Emerson J.B."/>
            <person name="Anantharaman K."/>
            <person name="Thomas B.C."/>
            <person name="Malmstrom R."/>
            <person name="Stieglmeier M."/>
            <person name="Klingl A."/>
            <person name="Woyke T."/>
            <person name="Ryan C.M."/>
            <person name="Banfield J.F."/>
        </authorList>
    </citation>
    <scope>NUCLEOTIDE SEQUENCE [LARGE SCALE GENOMIC DNA]</scope>
</reference>
<protein>
    <submittedName>
        <fullName evidence="3">ATPase</fullName>
    </submittedName>
</protein>
<evidence type="ECO:0000313" key="4">
    <source>
        <dbReference type="Proteomes" id="UP000231414"/>
    </source>
</evidence>
<dbReference type="SUPFAM" id="SSF46785">
    <property type="entry name" value="Winged helix' DNA-binding domain"/>
    <property type="match status" value="1"/>
</dbReference>
<dbReference type="InterPro" id="IPR003593">
    <property type="entry name" value="AAA+_ATPase"/>
</dbReference>
<sequence length="374" mass="42480">MKMFKRDLEEKITPVLFKGKLVVILGPRQSGKTTLAKKIINEYGEGGEYYDCQLADVRAHFVLGEPDKLLPLTKRKKIVVFDEAQTIQNIGSILKAYHDTYPEIQIIATGSSSFDLANKIKEPMTGRAYEFTLLPLSLNEVTSAYPDFCEADLFNVMQFGLYPAVIASETIEEKLFSIRNIATNYLYKDIFVFEAIRNPKIFEDLLKMLALQIGSTVSINKLSQGLGITRATVNRYLRLLEQSFIIKRIYSFSNNPRNEIKKGFKIFFLDIGVRNALVDIASPMSKRDDKGAIFENLFVGERMKKGSLEIFPPEIMFWRTRTGQEIDVIEKSGPNVSAFECKWKDVASVPKQFLKAYPNATFAPVNINNILSYV</sequence>
<dbReference type="AlphaFoldDB" id="A0A2H0X889"/>
<dbReference type="SMART" id="SM00382">
    <property type="entry name" value="AAA"/>
    <property type="match status" value="1"/>
</dbReference>
<proteinExistence type="predicted"/>
<accession>A0A2H0X889</accession>
<dbReference type="EMBL" id="PEYW01000003">
    <property type="protein sequence ID" value="PIS21136.1"/>
    <property type="molecule type" value="Genomic_DNA"/>
</dbReference>
<dbReference type="PANTHER" id="PTHR43566:SF1">
    <property type="entry name" value="AAA+ ATPASE DOMAIN-CONTAINING PROTEIN"/>
    <property type="match status" value="1"/>
</dbReference>
<comment type="caution">
    <text evidence="3">The sequence shown here is derived from an EMBL/GenBank/DDBJ whole genome shotgun (WGS) entry which is preliminary data.</text>
</comment>
<dbReference type="InterPro" id="IPR036390">
    <property type="entry name" value="WH_DNA-bd_sf"/>
</dbReference>
<dbReference type="PANTHER" id="PTHR43566">
    <property type="entry name" value="CONSERVED PROTEIN"/>
    <property type="match status" value="1"/>
</dbReference>
<dbReference type="InterPro" id="IPR027417">
    <property type="entry name" value="P-loop_NTPase"/>
</dbReference>
<dbReference type="SUPFAM" id="SSF52540">
    <property type="entry name" value="P-loop containing nucleoside triphosphate hydrolases"/>
    <property type="match status" value="1"/>
</dbReference>